<dbReference type="OrthoDB" id="115213at2"/>
<feature type="domain" description="YdhG-like" evidence="1">
    <location>
        <begin position="23"/>
        <end position="115"/>
    </location>
</feature>
<organism evidence="2 3">
    <name type="scientific">Paenibacillus whitsoniae</name>
    <dbReference type="NCBI Taxonomy" id="2496558"/>
    <lineage>
        <taxon>Bacteria</taxon>
        <taxon>Bacillati</taxon>
        <taxon>Bacillota</taxon>
        <taxon>Bacilli</taxon>
        <taxon>Bacillales</taxon>
        <taxon>Paenibacillaceae</taxon>
        <taxon>Paenibacillus</taxon>
    </lineage>
</organism>
<keyword evidence="3" id="KW-1185">Reference proteome</keyword>
<dbReference type="AlphaFoldDB" id="A0A3R9ZZ65"/>
<dbReference type="InterPro" id="IPR014922">
    <property type="entry name" value="YdhG-like"/>
</dbReference>
<reference evidence="2 3" key="1">
    <citation type="submission" date="2018-12" db="EMBL/GenBank/DDBJ databases">
        <title>Bacillus ochoae sp. nov., Paenibacillus whitsoniae sp. nov., Paenibacillus spiritus sp. nov. Isolated from the Mars Exploration Rover during spacecraft assembly.</title>
        <authorList>
            <person name="Seuylemezian A."/>
            <person name="Vaishampayan P."/>
        </authorList>
    </citation>
    <scope>NUCLEOTIDE SEQUENCE [LARGE SCALE GENOMIC DNA]</scope>
    <source>
        <strain evidence="2 3">MER 54</strain>
    </source>
</reference>
<evidence type="ECO:0000259" key="1">
    <source>
        <dbReference type="Pfam" id="PF08818"/>
    </source>
</evidence>
<protein>
    <submittedName>
        <fullName evidence="2">DUF1801 domain-containing protein</fullName>
    </submittedName>
</protein>
<comment type="caution">
    <text evidence="2">The sequence shown here is derived from an EMBL/GenBank/DDBJ whole genome shotgun (WGS) entry which is preliminary data.</text>
</comment>
<dbReference type="Gene3D" id="3.90.1150.200">
    <property type="match status" value="1"/>
</dbReference>
<dbReference type="SUPFAM" id="SSF159888">
    <property type="entry name" value="YdhG-like"/>
    <property type="match status" value="1"/>
</dbReference>
<dbReference type="RefSeq" id="WP_126145128.1">
    <property type="nucleotide sequence ID" value="NZ_RXHU01000152.1"/>
</dbReference>
<evidence type="ECO:0000313" key="3">
    <source>
        <dbReference type="Proteomes" id="UP000276128"/>
    </source>
</evidence>
<evidence type="ECO:0000313" key="2">
    <source>
        <dbReference type="EMBL" id="RTE00550.1"/>
    </source>
</evidence>
<dbReference type="Pfam" id="PF08818">
    <property type="entry name" value="DUF1801"/>
    <property type="match status" value="1"/>
</dbReference>
<accession>A0A3R9ZZ65</accession>
<gene>
    <name evidence="2" type="ORF">EJQ19_31320</name>
</gene>
<name>A0A3R9ZZ65_9BACL</name>
<sequence length="131" mass="14649">MDSTKTAYATVEAYLAGQTAEVQEILNHIRAIVKEEAPQATEKISYGMPGYALHGALVYFAAFKKHIGFYPTGKGMAAFMEELSPHYKVSKGTVQFPLGQPIPYDLIRRIVKFRVQENLELAKLKSAQKKK</sequence>
<proteinExistence type="predicted"/>
<dbReference type="EMBL" id="RXHU01000152">
    <property type="protein sequence ID" value="RTE00550.1"/>
    <property type="molecule type" value="Genomic_DNA"/>
</dbReference>
<dbReference type="Proteomes" id="UP000276128">
    <property type="component" value="Unassembled WGS sequence"/>
</dbReference>